<dbReference type="SUPFAM" id="SSF53041">
    <property type="entry name" value="Resolvase-like"/>
    <property type="match status" value="1"/>
</dbReference>
<dbReference type="CDD" id="cd03770">
    <property type="entry name" value="SR_TndX_transposase"/>
    <property type="match status" value="1"/>
</dbReference>
<dbReference type="PANTHER" id="PTHR30461">
    <property type="entry name" value="DNA-INVERTASE FROM LAMBDOID PROPHAGE"/>
    <property type="match status" value="1"/>
</dbReference>
<dbReference type="InterPro" id="IPR025827">
    <property type="entry name" value="Zn_ribbon_recom_dom"/>
</dbReference>
<dbReference type="Gene3D" id="3.90.1750.20">
    <property type="entry name" value="Putative Large Serine Recombinase, Chain B, Domain 2"/>
    <property type="match status" value="1"/>
</dbReference>
<gene>
    <name evidence="4" type="ORF">GN277_04400</name>
</gene>
<dbReference type="InterPro" id="IPR025378">
    <property type="entry name" value="DUF4368"/>
</dbReference>
<organism evidence="4 5">
    <name type="scientific">Sporofaciens musculi</name>
    <dbReference type="NCBI Taxonomy" id="2681861"/>
    <lineage>
        <taxon>Bacteria</taxon>
        <taxon>Bacillati</taxon>
        <taxon>Bacillota</taxon>
        <taxon>Clostridia</taxon>
        <taxon>Lachnospirales</taxon>
        <taxon>Lachnospiraceae</taxon>
        <taxon>Sporofaciens</taxon>
    </lineage>
</organism>
<keyword evidence="1" id="KW-0175">Coiled coil</keyword>
<dbReference type="Pfam" id="PF14287">
    <property type="entry name" value="DUF4368"/>
    <property type="match status" value="1"/>
</dbReference>
<feature type="domain" description="Resolvase/invertase-type recombinase catalytic" evidence="2">
    <location>
        <begin position="5"/>
        <end position="153"/>
    </location>
</feature>
<dbReference type="InterPro" id="IPR038109">
    <property type="entry name" value="DNA_bind_recomb_sf"/>
</dbReference>
<dbReference type="Proteomes" id="UP000460412">
    <property type="component" value="Unassembled WGS sequence"/>
</dbReference>
<evidence type="ECO:0000259" key="2">
    <source>
        <dbReference type="PROSITE" id="PS51736"/>
    </source>
</evidence>
<dbReference type="InterPro" id="IPR011109">
    <property type="entry name" value="DNA_bind_recombinase_dom"/>
</dbReference>
<dbReference type="InterPro" id="IPR036162">
    <property type="entry name" value="Resolvase-like_N_sf"/>
</dbReference>
<dbReference type="GO" id="GO:0003677">
    <property type="term" value="F:DNA binding"/>
    <property type="evidence" value="ECO:0007669"/>
    <property type="project" value="InterPro"/>
</dbReference>
<dbReference type="Pfam" id="PF07508">
    <property type="entry name" value="Recombinase"/>
    <property type="match status" value="1"/>
</dbReference>
<dbReference type="Gene3D" id="3.40.50.1390">
    <property type="entry name" value="Resolvase, N-terminal catalytic domain"/>
    <property type="match status" value="1"/>
</dbReference>
<sequence>MGILKTALYCRLSKDDMAQGDSESIKTQKTMLTQYAKEHGFMVVEIYVDDGWSGLNFERPDFNRMLDDIEAGKIDVVITKDLSRLGRDHLKVGHFTEIYFPMKNVRYIALNDGVDTANRNNDIAALKNVMNEFYSRDISRKIRSSFRARSKAGLYRCSYAPFGYRKAPDNHNKLVVDGETAWVVKRIFELANKGFGVRKIAKAFRTEKVACPSWWLHTRNEKDYSWRFENPENKYEWAPCVIRGIIGNPIYLGHSVMCKTEVIFKVGKYRNVPESEQIRVDNTHEPLVSQELFDGANAKIQSRRRDTKNNFVSIFAGLIKCGTCGKSLGLRYWGKDKHHIYVCSTYAQNTKACSDHRIFYEDLYNAVLADIQYHAHLAFEDREKAVALALKMNAKADGNKGKNNEYRLKQAKKRYEEVTRLFDRLYEDSLSGRISNENFARLIDKYQTEQEKLLEVIEGIEHAMQEVRDSQKNAVQWADLMAEFVGIEELTAENLNLLVERIEVFERTETEAGAEQVIKVCYRFGGYIQERRFKATMLIRHGRRRKYPLGKGTGDGKAPSVS</sequence>
<dbReference type="PANTHER" id="PTHR30461:SF23">
    <property type="entry name" value="DNA RECOMBINASE-RELATED"/>
    <property type="match status" value="1"/>
</dbReference>
<protein>
    <submittedName>
        <fullName evidence="4">Recombinase family protein</fullName>
    </submittedName>
</protein>
<dbReference type="RefSeq" id="WP_159749996.1">
    <property type="nucleotide sequence ID" value="NZ_WUQX01000001.1"/>
</dbReference>
<name>A0A7X3MDW5_9FIRM</name>
<accession>A0A7X3MDW5</accession>
<dbReference type="PROSITE" id="PS51736">
    <property type="entry name" value="RECOMBINASES_3"/>
    <property type="match status" value="1"/>
</dbReference>
<dbReference type="InterPro" id="IPR006119">
    <property type="entry name" value="Resolv_N"/>
</dbReference>
<dbReference type="AlphaFoldDB" id="A0A7X3MDW5"/>
<proteinExistence type="predicted"/>
<reference evidence="4 5" key="1">
    <citation type="submission" date="2019-12" db="EMBL/GenBank/DDBJ databases">
        <title>Sporaefaciens musculi gen. nov., sp. nov., a novel bacterium isolated from the caecum of an obese mouse.</title>
        <authorList>
            <person name="Rasmussen T.S."/>
            <person name="Streidl T."/>
            <person name="Hitch T.C.A."/>
            <person name="Wortmann E."/>
            <person name="Deptula P."/>
            <person name="Hansen M."/>
            <person name="Nielsen D.S."/>
            <person name="Clavel T."/>
            <person name="Vogensen F.K."/>
        </authorList>
    </citation>
    <scope>NUCLEOTIDE SEQUENCE [LARGE SCALE GENOMIC DNA]</scope>
    <source>
        <strain evidence="4 5">WCA-9-b2</strain>
    </source>
</reference>
<dbReference type="InterPro" id="IPR050639">
    <property type="entry name" value="SSR_resolvase"/>
</dbReference>
<evidence type="ECO:0000256" key="1">
    <source>
        <dbReference type="SAM" id="Coils"/>
    </source>
</evidence>
<dbReference type="Pfam" id="PF13408">
    <property type="entry name" value="Zn_ribbon_recom"/>
    <property type="match status" value="1"/>
</dbReference>
<dbReference type="Pfam" id="PF00239">
    <property type="entry name" value="Resolvase"/>
    <property type="match status" value="1"/>
</dbReference>
<evidence type="ECO:0000313" key="5">
    <source>
        <dbReference type="Proteomes" id="UP000460412"/>
    </source>
</evidence>
<dbReference type="GO" id="GO:0000150">
    <property type="term" value="F:DNA strand exchange activity"/>
    <property type="evidence" value="ECO:0007669"/>
    <property type="project" value="InterPro"/>
</dbReference>
<evidence type="ECO:0000259" key="3">
    <source>
        <dbReference type="PROSITE" id="PS51737"/>
    </source>
</evidence>
<feature type="domain" description="Recombinase" evidence="3">
    <location>
        <begin position="161"/>
        <end position="306"/>
    </location>
</feature>
<dbReference type="SMART" id="SM00857">
    <property type="entry name" value="Resolvase"/>
    <property type="match status" value="1"/>
</dbReference>
<comment type="caution">
    <text evidence="4">The sequence shown here is derived from an EMBL/GenBank/DDBJ whole genome shotgun (WGS) entry which is preliminary data.</text>
</comment>
<evidence type="ECO:0000313" key="4">
    <source>
        <dbReference type="EMBL" id="MXP74644.1"/>
    </source>
</evidence>
<keyword evidence="5" id="KW-1185">Reference proteome</keyword>
<feature type="coiled-coil region" evidence="1">
    <location>
        <begin position="408"/>
        <end position="463"/>
    </location>
</feature>
<dbReference type="EMBL" id="WUQX01000001">
    <property type="protein sequence ID" value="MXP74644.1"/>
    <property type="molecule type" value="Genomic_DNA"/>
</dbReference>
<dbReference type="PROSITE" id="PS51737">
    <property type="entry name" value="RECOMBINASE_DNA_BIND"/>
    <property type="match status" value="1"/>
</dbReference>